<dbReference type="Pfam" id="PF13645">
    <property type="entry name" value="YkuD_2"/>
    <property type="match status" value="1"/>
</dbReference>
<name>A0ABN1H3G9_9CAUL</name>
<dbReference type="EMBL" id="BAAAGA010000006">
    <property type="protein sequence ID" value="GAA0627988.1"/>
    <property type="molecule type" value="Genomic_DNA"/>
</dbReference>
<dbReference type="InterPro" id="IPR032676">
    <property type="entry name" value="YkuD_2"/>
</dbReference>
<gene>
    <name evidence="2" type="ORF">GCM10009422_26360</name>
</gene>
<dbReference type="Proteomes" id="UP001501352">
    <property type="component" value="Unassembled WGS sequence"/>
</dbReference>
<feature type="chain" id="PRO_5047199519" description="Twin-arginine translocation pathway signal" evidence="1">
    <location>
        <begin position="24"/>
        <end position="239"/>
    </location>
</feature>
<dbReference type="PANTHER" id="PTHR38477">
    <property type="entry name" value="HYPOTHETICAL EXPORTED PROTEIN"/>
    <property type="match status" value="1"/>
</dbReference>
<evidence type="ECO:0000313" key="3">
    <source>
        <dbReference type="Proteomes" id="UP001501352"/>
    </source>
</evidence>
<evidence type="ECO:0000313" key="2">
    <source>
        <dbReference type="EMBL" id="GAA0627988.1"/>
    </source>
</evidence>
<keyword evidence="3" id="KW-1185">Reference proteome</keyword>
<proteinExistence type="predicted"/>
<protein>
    <recommendedName>
        <fullName evidence="4">Twin-arginine translocation pathway signal</fullName>
    </recommendedName>
</protein>
<dbReference type="InterPro" id="IPR006311">
    <property type="entry name" value="TAT_signal"/>
</dbReference>
<feature type="signal peptide" evidence="1">
    <location>
        <begin position="1"/>
        <end position="23"/>
    </location>
</feature>
<evidence type="ECO:0008006" key="4">
    <source>
        <dbReference type="Google" id="ProtNLM"/>
    </source>
</evidence>
<dbReference type="PROSITE" id="PS51257">
    <property type="entry name" value="PROKAR_LIPOPROTEIN"/>
    <property type="match status" value="1"/>
</dbReference>
<accession>A0ABN1H3G9</accession>
<organism evidence="2 3">
    <name type="scientific">Brevundimonas kwangchunensis</name>
    <dbReference type="NCBI Taxonomy" id="322163"/>
    <lineage>
        <taxon>Bacteria</taxon>
        <taxon>Pseudomonadati</taxon>
        <taxon>Pseudomonadota</taxon>
        <taxon>Alphaproteobacteria</taxon>
        <taxon>Caulobacterales</taxon>
        <taxon>Caulobacteraceae</taxon>
        <taxon>Brevundimonas</taxon>
    </lineage>
</organism>
<keyword evidence="1" id="KW-0732">Signal</keyword>
<evidence type="ECO:0000256" key="1">
    <source>
        <dbReference type="SAM" id="SignalP"/>
    </source>
</evidence>
<comment type="caution">
    <text evidence="2">The sequence shown here is derived from an EMBL/GenBank/DDBJ whole genome shotgun (WGS) entry which is preliminary data.</text>
</comment>
<dbReference type="RefSeq" id="WP_343794446.1">
    <property type="nucleotide sequence ID" value="NZ_BAAAGA010000006.1"/>
</dbReference>
<reference evidence="2 3" key="1">
    <citation type="journal article" date="2019" name="Int. J. Syst. Evol. Microbiol.">
        <title>The Global Catalogue of Microorganisms (GCM) 10K type strain sequencing project: providing services to taxonomists for standard genome sequencing and annotation.</title>
        <authorList>
            <consortium name="The Broad Institute Genomics Platform"/>
            <consortium name="The Broad Institute Genome Sequencing Center for Infectious Disease"/>
            <person name="Wu L."/>
            <person name="Ma J."/>
        </authorList>
    </citation>
    <scope>NUCLEOTIDE SEQUENCE [LARGE SCALE GENOMIC DNA]</scope>
    <source>
        <strain evidence="2 3">JCM 12928</strain>
    </source>
</reference>
<sequence>MRLARRGFILGGAALLSGCASTAATRPTATFAPIGQQAATQPPHITVAQPIEPEAITAHLNSTRVLDPRGQVRPELMERALAALDIHSHKITKRDRMYLVDFTKFSGDERLYEVDLEGGEIVLIRTSHGRGSDPDHSGYARSFSNVPDSYKSSVGAYATAGAGWGSQQGPNVLLDGLEYTNNLARERAIIVHGADYADPDFLAREGKLGRSYGCFSVAHTDLPRLRERMGEGRLLFAWA</sequence>
<dbReference type="PROSITE" id="PS51318">
    <property type="entry name" value="TAT"/>
    <property type="match status" value="1"/>
</dbReference>
<dbReference type="PANTHER" id="PTHR38477:SF1">
    <property type="entry name" value="MUREIN L,D-TRANSPEPTIDASE CATALYTIC DOMAIN FAMILY PROTEIN"/>
    <property type="match status" value="1"/>
</dbReference>